<sequence>MLILRALLKQIECIVRIFQYADRLNESLFCCRIQIDGWAIARCTKLA</sequence>
<protein>
    <recommendedName>
        <fullName evidence="3">Transposase</fullName>
    </recommendedName>
</protein>
<gene>
    <name evidence="1" type="ORF">QH73_0010330</name>
</gene>
<dbReference type="EMBL" id="JTJC03000002">
    <property type="protein sequence ID" value="NHC35051.1"/>
    <property type="molecule type" value="Genomic_DNA"/>
</dbReference>
<keyword evidence="2" id="KW-1185">Reference proteome</keyword>
<organism evidence="1 2">
    <name type="scientific">Scytonema millei VB511283</name>
    <dbReference type="NCBI Taxonomy" id="1245923"/>
    <lineage>
        <taxon>Bacteria</taxon>
        <taxon>Bacillati</taxon>
        <taxon>Cyanobacteriota</taxon>
        <taxon>Cyanophyceae</taxon>
        <taxon>Nostocales</taxon>
        <taxon>Scytonemataceae</taxon>
        <taxon>Scytonema</taxon>
    </lineage>
</organism>
<proteinExistence type="predicted"/>
<name>A0A9X5E4E2_9CYAN</name>
<evidence type="ECO:0008006" key="3">
    <source>
        <dbReference type="Google" id="ProtNLM"/>
    </source>
</evidence>
<evidence type="ECO:0000313" key="2">
    <source>
        <dbReference type="Proteomes" id="UP000031532"/>
    </source>
</evidence>
<reference evidence="1 2" key="1">
    <citation type="journal article" date="2015" name="Genome Announc.">
        <title>Draft Genome Sequence of the Terrestrial Cyanobacterium Scytonema millei VB511283, Isolated from Eastern India.</title>
        <authorList>
            <person name="Sen D."/>
            <person name="Chandrababunaidu M.M."/>
            <person name="Singh D."/>
            <person name="Sanghi N."/>
            <person name="Ghorai A."/>
            <person name="Mishra G.P."/>
            <person name="Madduluri M."/>
            <person name="Adhikary S.P."/>
            <person name="Tripathy S."/>
        </authorList>
    </citation>
    <scope>NUCLEOTIDE SEQUENCE [LARGE SCALE GENOMIC DNA]</scope>
    <source>
        <strain evidence="1 2">VB511283</strain>
    </source>
</reference>
<comment type="caution">
    <text evidence="1">The sequence shown here is derived from an EMBL/GenBank/DDBJ whole genome shotgun (WGS) entry which is preliminary data.</text>
</comment>
<accession>A0A9X5E4E2</accession>
<dbReference type="Proteomes" id="UP000031532">
    <property type="component" value="Unassembled WGS sequence"/>
</dbReference>
<dbReference type="AlphaFoldDB" id="A0A9X5E4E2"/>
<evidence type="ECO:0000313" key="1">
    <source>
        <dbReference type="EMBL" id="NHC35051.1"/>
    </source>
</evidence>